<gene>
    <name evidence="5" type="ORF">SAMN05444168_4636</name>
</gene>
<name>A0A1N6JM57_9BURK</name>
<accession>A0A1N6JM57</accession>
<keyword evidence="4" id="KW-0560">Oxidoreductase</keyword>
<dbReference type="NCBIfam" id="NF005436">
    <property type="entry name" value="PRK07023.1"/>
    <property type="match status" value="1"/>
</dbReference>
<evidence type="ECO:0000313" key="5">
    <source>
        <dbReference type="EMBL" id="SIO45269.1"/>
    </source>
</evidence>
<sequence>MLSLTSCLRRSPPIIMTTSITRAIVTGHTRGVGAALAEQLLSRDIAVLGLSRSRNIALAQRFPQTLEEIEVDLADPSRVAQWLAGDALSRFVDGAHSVLLFNNAGTVQPVGPIDTQDAGAIASAVGLNVATPLMLASAVAKVSVAASDRRIAHISSGAARNAYPGWSIYCATKAALDHHARAVVLDTNRALRICSVAPGVIDTDMQAEIRGSGKEQFPLRERFEELKRNGQLSTPAACATQLIDFVLSDAFGETPVADIRDLTQRS</sequence>
<evidence type="ECO:0008006" key="7">
    <source>
        <dbReference type="Google" id="ProtNLM"/>
    </source>
</evidence>
<dbReference type="PANTHER" id="PTHR44085:SF2">
    <property type="entry name" value="SEPIAPTERIN REDUCTASE"/>
    <property type="match status" value="1"/>
</dbReference>
<dbReference type="InterPro" id="IPR036291">
    <property type="entry name" value="NAD(P)-bd_dom_sf"/>
</dbReference>
<dbReference type="Pfam" id="PF00106">
    <property type="entry name" value="adh_short"/>
    <property type="match status" value="1"/>
</dbReference>
<evidence type="ECO:0000256" key="4">
    <source>
        <dbReference type="ARBA" id="ARBA00023002"/>
    </source>
</evidence>
<keyword evidence="3" id="KW-0521">NADP</keyword>
<keyword evidence="2" id="KW-0963">Cytoplasm</keyword>
<dbReference type="SUPFAM" id="SSF51735">
    <property type="entry name" value="NAD(P)-binding Rossmann-fold domains"/>
    <property type="match status" value="1"/>
</dbReference>
<dbReference type="InterPro" id="IPR051721">
    <property type="entry name" value="Biopterin_syn/organic_redct"/>
</dbReference>
<organism evidence="5 6">
    <name type="scientific">Paraburkholderia phenazinium</name>
    <dbReference type="NCBI Taxonomy" id="60549"/>
    <lineage>
        <taxon>Bacteria</taxon>
        <taxon>Pseudomonadati</taxon>
        <taxon>Pseudomonadota</taxon>
        <taxon>Betaproteobacteria</taxon>
        <taxon>Burkholderiales</taxon>
        <taxon>Burkholderiaceae</taxon>
        <taxon>Paraburkholderia</taxon>
    </lineage>
</organism>
<dbReference type="EMBL" id="FSRM01000002">
    <property type="protein sequence ID" value="SIO45269.1"/>
    <property type="molecule type" value="Genomic_DNA"/>
</dbReference>
<dbReference type="AlphaFoldDB" id="A0A1N6JM57"/>
<evidence type="ECO:0000256" key="3">
    <source>
        <dbReference type="ARBA" id="ARBA00022857"/>
    </source>
</evidence>
<dbReference type="PANTHER" id="PTHR44085">
    <property type="entry name" value="SEPIAPTERIN REDUCTASE"/>
    <property type="match status" value="1"/>
</dbReference>
<dbReference type="InterPro" id="IPR002347">
    <property type="entry name" value="SDR_fam"/>
</dbReference>
<dbReference type="GO" id="GO:0004757">
    <property type="term" value="F:sepiapterin reductase (NADP+) activity"/>
    <property type="evidence" value="ECO:0007669"/>
    <property type="project" value="TreeGrafter"/>
</dbReference>
<reference evidence="5 6" key="1">
    <citation type="submission" date="2016-11" db="EMBL/GenBank/DDBJ databases">
        <authorList>
            <person name="Jaros S."/>
            <person name="Januszkiewicz K."/>
            <person name="Wedrychowicz H."/>
        </authorList>
    </citation>
    <scope>NUCLEOTIDE SEQUENCE [LARGE SCALE GENOMIC DNA]</scope>
    <source>
        <strain evidence="5 6">GAS86</strain>
    </source>
</reference>
<evidence type="ECO:0000256" key="2">
    <source>
        <dbReference type="ARBA" id="ARBA00022490"/>
    </source>
</evidence>
<evidence type="ECO:0000313" key="6">
    <source>
        <dbReference type="Proteomes" id="UP000184693"/>
    </source>
</evidence>
<evidence type="ECO:0000256" key="1">
    <source>
        <dbReference type="ARBA" id="ARBA00004496"/>
    </source>
</evidence>
<protein>
    <recommendedName>
        <fullName evidence="7">NADP-dependent 3-hydroxy acid dehydrogenase YdfG</fullName>
    </recommendedName>
</protein>
<dbReference type="Gene3D" id="3.40.50.720">
    <property type="entry name" value="NAD(P)-binding Rossmann-like Domain"/>
    <property type="match status" value="1"/>
</dbReference>
<dbReference type="Proteomes" id="UP000184693">
    <property type="component" value="Unassembled WGS sequence"/>
</dbReference>
<dbReference type="PRINTS" id="PR00081">
    <property type="entry name" value="GDHRDH"/>
</dbReference>
<dbReference type="GO" id="GO:0005737">
    <property type="term" value="C:cytoplasm"/>
    <property type="evidence" value="ECO:0007669"/>
    <property type="project" value="UniProtKB-SubCell"/>
</dbReference>
<comment type="subcellular location">
    <subcellularLocation>
        <location evidence="1">Cytoplasm</location>
    </subcellularLocation>
</comment>
<dbReference type="GO" id="GO:0006729">
    <property type="term" value="P:tetrahydrobiopterin biosynthetic process"/>
    <property type="evidence" value="ECO:0007669"/>
    <property type="project" value="TreeGrafter"/>
</dbReference>
<proteinExistence type="predicted"/>